<name>A0A8H2PTM3_9MICO</name>
<dbReference type="Pfam" id="PF00226">
    <property type="entry name" value="DnaJ"/>
    <property type="match status" value="1"/>
</dbReference>
<dbReference type="SUPFAM" id="SSF46565">
    <property type="entry name" value="Chaperone J-domain"/>
    <property type="match status" value="1"/>
</dbReference>
<protein>
    <submittedName>
        <fullName evidence="4">Nuclease-like protein</fullName>
    </submittedName>
</protein>
<feature type="region of interest" description="Disordered" evidence="1">
    <location>
        <begin position="70"/>
        <end position="109"/>
    </location>
</feature>
<dbReference type="InterPro" id="IPR001623">
    <property type="entry name" value="DnaJ_domain"/>
</dbReference>
<dbReference type="PROSITE" id="PS50965">
    <property type="entry name" value="NERD"/>
    <property type="match status" value="1"/>
</dbReference>
<keyword evidence="5" id="KW-1185">Reference proteome</keyword>
<feature type="domain" description="NERD" evidence="3">
    <location>
        <begin position="154"/>
        <end position="261"/>
    </location>
</feature>
<evidence type="ECO:0000313" key="4">
    <source>
        <dbReference type="EMBL" id="TQO18682.1"/>
    </source>
</evidence>
<organism evidence="4 5">
    <name type="scientific">Rhodoglobus vestalii</name>
    <dbReference type="NCBI Taxonomy" id="193384"/>
    <lineage>
        <taxon>Bacteria</taxon>
        <taxon>Bacillati</taxon>
        <taxon>Actinomycetota</taxon>
        <taxon>Actinomycetes</taxon>
        <taxon>Micrococcales</taxon>
        <taxon>Microbacteriaceae</taxon>
        <taxon>Rhodoglobus</taxon>
    </lineage>
</organism>
<evidence type="ECO:0000313" key="5">
    <source>
        <dbReference type="Proteomes" id="UP000316560"/>
    </source>
</evidence>
<dbReference type="InterPro" id="IPR036869">
    <property type="entry name" value="J_dom_sf"/>
</dbReference>
<dbReference type="PRINTS" id="PR00625">
    <property type="entry name" value="JDOMAIN"/>
</dbReference>
<dbReference type="Gene3D" id="1.10.287.110">
    <property type="entry name" value="DnaJ domain"/>
    <property type="match status" value="1"/>
</dbReference>
<dbReference type="PROSITE" id="PS50076">
    <property type="entry name" value="DNAJ_2"/>
    <property type="match status" value="1"/>
</dbReference>
<dbReference type="SMART" id="SM00271">
    <property type="entry name" value="DnaJ"/>
    <property type="match status" value="1"/>
</dbReference>
<feature type="compositionally biased region" description="Low complexity" evidence="1">
    <location>
        <begin position="70"/>
        <end position="94"/>
    </location>
</feature>
<dbReference type="RefSeq" id="WP_141989266.1">
    <property type="nucleotide sequence ID" value="NZ_VFRA01000001.1"/>
</dbReference>
<evidence type="ECO:0000259" key="2">
    <source>
        <dbReference type="PROSITE" id="PS50076"/>
    </source>
</evidence>
<dbReference type="OrthoDB" id="5242140at2"/>
<feature type="domain" description="J" evidence="2">
    <location>
        <begin position="9"/>
        <end position="70"/>
    </location>
</feature>
<sequence>MPDSPLSSSAYTVLGVAATATDAELKKAFRRALRETHPDTGGDPARFAAVQHAWERVGTTEKRRRYDAGFASGSSDLGSSSARSAGSPFAARGSSKNREDSRPRARAYGHPGGWRRERFLDSMREWVGRGVSLDDPYDPTLVRDAPREIRRTLADALAEEATARTVSTLGIGFTVWHDVATGTPDRKIDHVALGPTGLFAMLSEDFGGPVKVRRGELTGPDIQPEKPMHELASRAKALSRQLKVAFTCLVIIVPDDALAQPQESLGTVRGTPAVVVRQSVLAHFLRTGPEATRNRHIGGNELFDVRTRLSSGIAFVE</sequence>
<evidence type="ECO:0000256" key="1">
    <source>
        <dbReference type="SAM" id="MobiDB-lite"/>
    </source>
</evidence>
<dbReference type="AlphaFoldDB" id="A0A8H2PTM3"/>
<dbReference type="InterPro" id="IPR050817">
    <property type="entry name" value="DjlA_DnaK_co-chaperone"/>
</dbReference>
<evidence type="ECO:0000259" key="3">
    <source>
        <dbReference type="PROSITE" id="PS50965"/>
    </source>
</evidence>
<proteinExistence type="predicted"/>
<dbReference type="InterPro" id="IPR011528">
    <property type="entry name" value="NERD"/>
</dbReference>
<dbReference type="EMBL" id="VFRA01000001">
    <property type="protein sequence ID" value="TQO18682.1"/>
    <property type="molecule type" value="Genomic_DNA"/>
</dbReference>
<dbReference type="Pfam" id="PF08378">
    <property type="entry name" value="NERD"/>
    <property type="match status" value="1"/>
</dbReference>
<dbReference type="PANTHER" id="PTHR24074">
    <property type="entry name" value="CO-CHAPERONE PROTEIN DJLA"/>
    <property type="match status" value="1"/>
</dbReference>
<comment type="caution">
    <text evidence="4">The sequence shown here is derived from an EMBL/GenBank/DDBJ whole genome shotgun (WGS) entry which is preliminary data.</text>
</comment>
<dbReference type="Proteomes" id="UP000316560">
    <property type="component" value="Unassembled WGS sequence"/>
</dbReference>
<reference evidence="4 5" key="1">
    <citation type="submission" date="2019-06" db="EMBL/GenBank/DDBJ databases">
        <title>Sequencing the genomes of 1000 actinobacteria strains.</title>
        <authorList>
            <person name="Klenk H.-P."/>
        </authorList>
    </citation>
    <scope>NUCLEOTIDE SEQUENCE [LARGE SCALE GENOMIC DNA]</scope>
    <source>
        <strain evidence="4 5">DSM 21947</strain>
    </source>
</reference>
<gene>
    <name evidence="4" type="ORF">FB472_0202</name>
</gene>
<accession>A0A8H2PTM3</accession>
<dbReference type="CDD" id="cd06257">
    <property type="entry name" value="DnaJ"/>
    <property type="match status" value="1"/>
</dbReference>